<reference evidence="2 3" key="1">
    <citation type="journal article" date="2018" name="Front. Plant Sci.">
        <title>Red Clover (Trifolium pratense) and Zigzag Clover (T. medium) - A Picture of Genomic Similarities and Differences.</title>
        <authorList>
            <person name="Dluhosova J."/>
            <person name="Istvanek J."/>
            <person name="Nedelnik J."/>
            <person name="Repkova J."/>
        </authorList>
    </citation>
    <scope>NUCLEOTIDE SEQUENCE [LARGE SCALE GENOMIC DNA]</scope>
    <source>
        <strain evidence="3">cv. 10/8</strain>
        <tissue evidence="2">Leaf</tissue>
    </source>
</reference>
<evidence type="ECO:0000256" key="1">
    <source>
        <dbReference type="SAM" id="MobiDB-lite"/>
    </source>
</evidence>
<feature type="region of interest" description="Disordered" evidence="1">
    <location>
        <begin position="1"/>
        <end position="51"/>
    </location>
</feature>
<comment type="caution">
    <text evidence="2">The sequence shown here is derived from an EMBL/GenBank/DDBJ whole genome shotgun (WGS) entry which is preliminary data.</text>
</comment>
<accession>A0A392T299</accession>
<feature type="non-terminal residue" evidence="2">
    <location>
        <position position="1"/>
    </location>
</feature>
<dbReference type="AlphaFoldDB" id="A0A392T299"/>
<proteinExistence type="predicted"/>
<feature type="compositionally biased region" description="Basic residues" evidence="1">
    <location>
        <begin position="25"/>
        <end position="34"/>
    </location>
</feature>
<sequence>CKSSPRQRRLLESPLKGGNTVVSRRQGRSHHQTKTLHLDRDEEGGETAAVL</sequence>
<protein>
    <submittedName>
        <fullName evidence="2">Uncharacterized protein</fullName>
    </submittedName>
</protein>
<evidence type="ECO:0000313" key="3">
    <source>
        <dbReference type="Proteomes" id="UP000265520"/>
    </source>
</evidence>
<evidence type="ECO:0000313" key="2">
    <source>
        <dbReference type="EMBL" id="MCI54286.1"/>
    </source>
</evidence>
<keyword evidence="3" id="KW-1185">Reference proteome</keyword>
<organism evidence="2 3">
    <name type="scientific">Trifolium medium</name>
    <dbReference type="NCBI Taxonomy" id="97028"/>
    <lineage>
        <taxon>Eukaryota</taxon>
        <taxon>Viridiplantae</taxon>
        <taxon>Streptophyta</taxon>
        <taxon>Embryophyta</taxon>
        <taxon>Tracheophyta</taxon>
        <taxon>Spermatophyta</taxon>
        <taxon>Magnoliopsida</taxon>
        <taxon>eudicotyledons</taxon>
        <taxon>Gunneridae</taxon>
        <taxon>Pentapetalae</taxon>
        <taxon>rosids</taxon>
        <taxon>fabids</taxon>
        <taxon>Fabales</taxon>
        <taxon>Fabaceae</taxon>
        <taxon>Papilionoideae</taxon>
        <taxon>50 kb inversion clade</taxon>
        <taxon>NPAAA clade</taxon>
        <taxon>Hologalegina</taxon>
        <taxon>IRL clade</taxon>
        <taxon>Trifolieae</taxon>
        <taxon>Trifolium</taxon>
    </lineage>
</organism>
<dbReference type="Proteomes" id="UP000265520">
    <property type="component" value="Unassembled WGS sequence"/>
</dbReference>
<dbReference type="EMBL" id="LXQA010476831">
    <property type="protein sequence ID" value="MCI54286.1"/>
    <property type="molecule type" value="Genomic_DNA"/>
</dbReference>
<name>A0A392T299_9FABA</name>